<proteinExistence type="predicted"/>
<dbReference type="PANTHER" id="PTHR15160">
    <property type="entry name" value="VON HIPPEL-LINDAU PROTEIN"/>
    <property type="match status" value="1"/>
</dbReference>
<dbReference type="EMBL" id="FLUM01000002">
    <property type="protein sequence ID" value="SBW00109.1"/>
    <property type="molecule type" value="Genomic_DNA"/>
</dbReference>
<dbReference type="Gene3D" id="3.10.690.10">
    <property type="entry name" value="Bifunctional nuclease domain"/>
    <property type="match status" value="1"/>
</dbReference>
<dbReference type="GO" id="GO:0004518">
    <property type="term" value="F:nuclease activity"/>
    <property type="evidence" value="ECO:0007669"/>
    <property type="project" value="InterPro"/>
</dbReference>
<dbReference type="PANTHER" id="PTHR15160:SF1">
    <property type="entry name" value="VON HIPPEL-LINDAU DISEASE TUMOR SUPPRESSOR"/>
    <property type="match status" value="1"/>
</dbReference>
<dbReference type="SUPFAM" id="SSF103256">
    <property type="entry name" value="Hypothetical protein TM0160"/>
    <property type="match status" value="1"/>
</dbReference>
<dbReference type="InterPro" id="IPR003729">
    <property type="entry name" value="Bi_nuclease_dom"/>
</dbReference>
<reference evidence="2" key="1">
    <citation type="submission" date="2016-04" db="EMBL/GenBank/DDBJ databases">
        <authorList>
            <person name="Evans L.H."/>
            <person name="Alamgir A."/>
            <person name="Owens N."/>
            <person name="Weber N.D."/>
            <person name="Virtaneva K."/>
            <person name="Barbian K."/>
            <person name="Babar A."/>
            <person name="Rosenke K."/>
        </authorList>
    </citation>
    <scope>NUCLEOTIDE SEQUENCE</scope>
    <source>
        <strain evidence="2">86-1</strain>
    </source>
</reference>
<dbReference type="AlphaFoldDB" id="A0A212JKY8"/>
<name>A0A212JKY8_9BACT</name>
<organism evidence="2">
    <name type="scientific">uncultured Dysgonomonas sp</name>
    <dbReference type="NCBI Taxonomy" id="206096"/>
    <lineage>
        <taxon>Bacteria</taxon>
        <taxon>Pseudomonadati</taxon>
        <taxon>Bacteroidota</taxon>
        <taxon>Bacteroidia</taxon>
        <taxon>Bacteroidales</taxon>
        <taxon>Dysgonomonadaceae</taxon>
        <taxon>Dysgonomonas</taxon>
        <taxon>environmental samples</taxon>
    </lineage>
</organism>
<evidence type="ECO:0000313" key="2">
    <source>
        <dbReference type="EMBL" id="SBW00109.1"/>
    </source>
</evidence>
<dbReference type="PROSITE" id="PS51658">
    <property type="entry name" value="BFN"/>
    <property type="match status" value="1"/>
</dbReference>
<dbReference type="InterPro" id="IPR001943">
    <property type="entry name" value="UVR_dom"/>
</dbReference>
<gene>
    <name evidence="2" type="ORF">KL86DYS1_20106</name>
</gene>
<feature type="domain" description="BFN" evidence="1">
    <location>
        <begin position="24"/>
        <end position="156"/>
    </location>
</feature>
<dbReference type="InterPro" id="IPR036104">
    <property type="entry name" value="BFN_sf"/>
</dbReference>
<evidence type="ECO:0000259" key="1">
    <source>
        <dbReference type="PROSITE" id="PS51658"/>
    </source>
</evidence>
<protein>
    <recommendedName>
        <fullName evidence="1">BFN domain-containing protein</fullName>
    </recommendedName>
</protein>
<accession>A0A212JKY8</accession>
<dbReference type="Pfam" id="PF02577">
    <property type="entry name" value="BFN_dom"/>
    <property type="match status" value="1"/>
</dbReference>
<dbReference type="Pfam" id="PF02151">
    <property type="entry name" value="UVR"/>
    <property type="match status" value="1"/>
</dbReference>
<sequence length="215" mass="24359">MILAAIQNKSVFLTSYYIDNMDDRIKLSVLGFSFNQTQSGAYGLVLAEEDGVRRLMIVVGTPEAQSIAFKLQGSYPPRPLTHDLFRSLLHQFGIILREVEIYKYENGVFFSRMILSQGDKNIQIESRTSDAVGIALRTKSPIFTTEAIMQEQAIVFDENSIQDATSPEDERDHLALDYSLLNQDELETLLKDAIDGEDYELASLLRDELKRKGKK</sequence>